<keyword evidence="2 11" id="KW-0813">Transport</keyword>
<evidence type="ECO:0000256" key="3">
    <source>
        <dbReference type="ARBA" id="ARBA00022475"/>
    </source>
</evidence>
<feature type="transmembrane region" description="Helical" evidence="11">
    <location>
        <begin position="29"/>
        <end position="49"/>
    </location>
</feature>
<protein>
    <recommendedName>
        <fullName evidence="11">Sulfate transporter CysZ</fullName>
    </recommendedName>
</protein>
<evidence type="ECO:0000256" key="2">
    <source>
        <dbReference type="ARBA" id="ARBA00022448"/>
    </source>
</evidence>
<gene>
    <name evidence="11 12" type="primary">cysZ</name>
    <name evidence="12" type="ORF">SAMEA1410922_01660</name>
</gene>
<comment type="function">
    <text evidence="11">High affinity, high specificity proton-dependent sulfate transporter, which mediates sulfate uptake. Provides the sulfur source for the cysteine synthesis pathway.</text>
</comment>
<comment type="similarity">
    <text evidence="11">Belongs to the CysZ family.</text>
</comment>
<reference evidence="12 13" key="1">
    <citation type="submission" date="2019-05" db="EMBL/GenBank/DDBJ databases">
        <authorList>
            <consortium name="Pathogen Informatics"/>
        </authorList>
    </citation>
    <scope>NUCLEOTIDE SEQUENCE [LARGE SCALE GENOMIC DNA]</scope>
    <source>
        <strain evidence="12 13">NM319</strain>
    </source>
</reference>
<evidence type="ECO:0000256" key="7">
    <source>
        <dbReference type="ARBA" id="ARBA00022989"/>
    </source>
</evidence>
<dbReference type="InterPro" id="IPR059112">
    <property type="entry name" value="CysZ/EI24"/>
</dbReference>
<feature type="transmembrane region" description="Helical" evidence="11">
    <location>
        <begin position="69"/>
        <end position="88"/>
    </location>
</feature>
<evidence type="ECO:0000256" key="4">
    <source>
        <dbReference type="ARBA" id="ARBA00022519"/>
    </source>
</evidence>
<dbReference type="HAMAP" id="MF_00468">
    <property type="entry name" value="CysZ"/>
    <property type="match status" value="1"/>
</dbReference>
<comment type="caution">
    <text evidence="12">The sequence shown here is derived from an EMBL/GenBank/DDBJ whole genome shotgun (WGS) entry which is preliminary data.</text>
</comment>
<accession>A0ABY6TME7</accession>
<evidence type="ECO:0000256" key="1">
    <source>
        <dbReference type="ARBA" id="ARBA00004141"/>
    </source>
</evidence>
<evidence type="ECO:0000256" key="9">
    <source>
        <dbReference type="ARBA" id="ARBA00023136"/>
    </source>
</evidence>
<keyword evidence="7 11" id="KW-1133">Transmembrane helix</keyword>
<keyword evidence="10 11" id="KW-0198">Cysteine biosynthesis</keyword>
<evidence type="ECO:0000256" key="6">
    <source>
        <dbReference type="ARBA" id="ARBA00022692"/>
    </source>
</evidence>
<keyword evidence="8 11" id="KW-0764">Sulfate transport</keyword>
<dbReference type="Pfam" id="PF07264">
    <property type="entry name" value="EI24"/>
    <property type="match status" value="1"/>
</dbReference>
<proteinExistence type="inferred from homology"/>
<keyword evidence="4 11" id="KW-0997">Cell inner membrane</keyword>
<feature type="transmembrane region" description="Helical" evidence="11">
    <location>
        <begin position="141"/>
        <end position="161"/>
    </location>
</feature>
<evidence type="ECO:0000256" key="5">
    <source>
        <dbReference type="ARBA" id="ARBA00022605"/>
    </source>
</evidence>
<feature type="transmembrane region" description="Helical" evidence="11">
    <location>
        <begin position="207"/>
        <end position="240"/>
    </location>
</feature>
<evidence type="ECO:0000313" key="13">
    <source>
        <dbReference type="Proteomes" id="UP000308167"/>
    </source>
</evidence>
<name>A0ABY6TME7_9PAST</name>
<evidence type="ECO:0000256" key="8">
    <source>
        <dbReference type="ARBA" id="ARBA00023032"/>
    </source>
</evidence>
<dbReference type="PANTHER" id="PTHR37468:SF1">
    <property type="entry name" value="SULFATE TRANSPORTER CYSZ"/>
    <property type="match status" value="1"/>
</dbReference>
<evidence type="ECO:0000313" key="12">
    <source>
        <dbReference type="EMBL" id="VTU08820.1"/>
    </source>
</evidence>
<dbReference type="InterPro" id="IPR050480">
    <property type="entry name" value="CysZ-like"/>
</dbReference>
<sequence>MLNEKEIKSGLGYFTMGWYLITQSGLRRFVIMPIILNIILMIGLFGLFITQAQNMIDWVMGFLPDWLSWMSAILFIVSLALILMLFYFSFTMLSGFIAAPFNGLLAEKVEKMLTGEVLIETGTWDFIKDIPRMLAREWQKLYYSLPRYLILFLLGFIPVVGQSIVPIVAFIFGAWMTAIQYCDYPFDNHKIPFKTMRFKLAQNRAQSLLFGTLVTLCTFVPIVNLVIMPVAVCGATAMWVDTYRKTLYDGQSTKTKENSTALSTETQGTNVSQFNNIVSN</sequence>
<dbReference type="PANTHER" id="PTHR37468">
    <property type="entry name" value="SULFATE TRANSPORTER CYSZ"/>
    <property type="match status" value="1"/>
</dbReference>
<dbReference type="Proteomes" id="UP000308167">
    <property type="component" value="Unassembled WGS sequence"/>
</dbReference>
<keyword evidence="6 11" id="KW-0812">Transmembrane</keyword>
<dbReference type="EMBL" id="CABFKI010000010">
    <property type="protein sequence ID" value="VTU08820.1"/>
    <property type="molecule type" value="Genomic_DNA"/>
</dbReference>
<evidence type="ECO:0000256" key="10">
    <source>
        <dbReference type="ARBA" id="ARBA00023192"/>
    </source>
</evidence>
<dbReference type="InterPro" id="IPR022985">
    <property type="entry name" value="Sulfate_CysZ"/>
</dbReference>
<keyword evidence="3 11" id="KW-1003">Cell membrane</keyword>
<comment type="subcellular location">
    <subcellularLocation>
        <location evidence="11">Cell inner membrane</location>
        <topology evidence="11">Multi-pass membrane protein</topology>
    </subcellularLocation>
    <subcellularLocation>
        <location evidence="1">Membrane</location>
        <topology evidence="1">Multi-pass membrane protein</topology>
    </subcellularLocation>
</comment>
<keyword evidence="13" id="KW-1185">Reference proteome</keyword>
<organism evidence="12 13">
    <name type="scientific">Actinobacillus porcinus</name>
    <dbReference type="NCBI Taxonomy" id="51048"/>
    <lineage>
        <taxon>Bacteria</taxon>
        <taxon>Pseudomonadati</taxon>
        <taxon>Pseudomonadota</taxon>
        <taxon>Gammaproteobacteria</taxon>
        <taxon>Pasteurellales</taxon>
        <taxon>Pasteurellaceae</taxon>
        <taxon>Actinobacillus</taxon>
    </lineage>
</organism>
<keyword evidence="9 11" id="KW-0472">Membrane</keyword>
<keyword evidence="5 11" id="KW-0028">Amino-acid biosynthesis</keyword>
<dbReference type="NCBIfam" id="NF003433">
    <property type="entry name" value="PRK04949.1"/>
    <property type="match status" value="1"/>
</dbReference>
<dbReference type="RefSeq" id="WP_135710684.1">
    <property type="nucleotide sequence ID" value="NZ_CABFKI010000010.1"/>
</dbReference>
<evidence type="ECO:0000256" key="11">
    <source>
        <dbReference type="HAMAP-Rule" id="MF_00468"/>
    </source>
</evidence>
<dbReference type="GeneID" id="86156037"/>